<evidence type="ECO:0000313" key="2">
    <source>
        <dbReference type="EMBL" id="KAJ6442223.1"/>
    </source>
</evidence>
<feature type="compositionally biased region" description="Basic residues" evidence="1">
    <location>
        <begin position="47"/>
        <end position="57"/>
    </location>
</feature>
<dbReference type="EMBL" id="JAQHRD010000004">
    <property type="protein sequence ID" value="KAJ6442223.1"/>
    <property type="molecule type" value="Genomic_DNA"/>
</dbReference>
<name>A0AB34FT06_9HYPO</name>
<accession>A0AB34FT06</accession>
<organism evidence="2 3">
    <name type="scientific">Purpureocillium lavendulum</name>
    <dbReference type="NCBI Taxonomy" id="1247861"/>
    <lineage>
        <taxon>Eukaryota</taxon>
        <taxon>Fungi</taxon>
        <taxon>Dikarya</taxon>
        <taxon>Ascomycota</taxon>
        <taxon>Pezizomycotina</taxon>
        <taxon>Sordariomycetes</taxon>
        <taxon>Hypocreomycetidae</taxon>
        <taxon>Hypocreales</taxon>
        <taxon>Ophiocordycipitaceae</taxon>
        <taxon>Purpureocillium</taxon>
    </lineage>
</organism>
<protein>
    <submittedName>
        <fullName evidence="2">Uncharacterized protein</fullName>
    </submittedName>
</protein>
<feature type="region of interest" description="Disordered" evidence="1">
    <location>
        <begin position="1"/>
        <end position="101"/>
    </location>
</feature>
<feature type="compositionally biased region" description="Basic and acidic residues" evidence="1">
    <location>
        <begin position="58"/>
        <end position="68"/>
    </location>
</feature>
<feature type="compositionally biased region" description="Polar residues" evidence="1">
    <location>
        <begin position="1"/>
        <end position="11"/>
    </location>
</feature>
<evidence type="ECO:0000313" key="3">
    <source>
        <dbReference type="Proteomes" id="UP001163105"/>
    </source>
</evidence>
<dbReference type="Proteomes" id="UP001163105">
    <property type="component" value="Unassembled WGS sequence"/>
</dbReference>
<feature type="compositionally biased region" description="Gly residues" evidence="1">
    <location>
        <begin position="30"/>
        <end position="43"/>
    </location>
</feature>
<dbReference type="AlphaFoldDB" id="A0AB34FT06"/>
<keyword evidence="3" id="KW-1185">Reference proteome</keyword>
<gene>
    <name evidence="2" type="ORF">O9K51_05776</name>
</gene>
<reference evidence="2" key="1">
    <citation type="submission" date="2023-01" db="EMBL/GenBank/DDBJ databases">
        <title>The growth and conidiation of Purpureocillium lavendulum are regulated by nitrogen source and histone H3K14 acetylation.</title>
        <authorList>
            <person name="Tang P."/>
            <person name="Han J."/>
            <person name="Zhang C."/>
            <person name="Tang P."/>
            <person name="Qi F."/>
            <person name="Zhang K."/>
            <person name="Liang L."/>
        </authorList>
    </citation>
    <scope>NUCLEOTIDE SEQUENCE</scope>
    <source>
        <strain evidence="2">YMF1.00683</strain>
    </source>
</reference>
<proteinExistence type="predicted"/>
<feature type="compositionally biased region" description="Basic and acidic residues" evidence="1">
    <location>
        <begin position="91"/>
        <end position="101"/>
    </location>
</feature>
<sequence length="101" mass="10571">MAPDSDSTGASRDQPRVACFVGGQQSPSGGNSGGSHGDGGGCGWQASKRRVGIRRGRRDGAGPDERAETALQMSRLVRNDVGRGRRKRGRNAREPRGPGAQ</sequence>
<comment type="caution">
    <text evidence="2">The sequence shown here is derived from an EMBL/GenBank/DDBJ whole genome shotgun (WGS) entry which is preliminary data.</text>
</comment>
<evidence type="ECO:0000256" key="1">
    <source>
        <dbReference type="SAM" id="MobiDB-lite"/>
    </source>
</evidence>